<accession>A0AA38SJZ5</accession>
<protein>
    <submittedName>
        <fullName evidence="1">Uncharacterized protein</fullName>
    </submittedName>
</protein>
<proteinExistence type="predicted"/>
<sequence>MCVLEQVYWYCPSCHGPTYPVRWIYEVGKLERRSRLLCCWSPACPTAQQMMQVPPPECPEALSAPTMVKRYVLTCGRCELLRSREFRDNAPLRQRLELRWGLSTWVPTSWKPDGENRKLYRRLEKEDRECYEEYARWNGWYFGPNNPPEVTRKMQLRWWVRDTKMRLEIKYGWWFY</sequence>
<organism evidence="1 2">
    <name type="scientific">Coniochaeta hoffmannii</name>
    <dbReference type="NCBI Taxonomy" id="91930"/>
    <lineage>
        <taxon>Eukaryota</taxon>
        <taxon>Fungi</taxon>
        <taxon>Dikarya</taxon>
        <taxon>Ascomycota</taxon>
        <taxon>Pezizomycotina</taxon>
        <taxon>Sordariomycetes</taxon>
        <taxon>Sordariomycetidae</taxon>
        <taxon>Coniochaetales</taxon>
        <taxon>Coniochaetaceae</taxon>
        <taxon>Coniochaeta</taxon>
    </lineage>
</organism>
<dbReference type="AlphaFoldDB" id="A0AA38SJZ5"/>
<reference evidence="1" key="1">
    <citation type="submission" date="2022-07" db="EMBL/GenBank/DDBJ databases">
        <title>Fungi with potential for degradation of polypropylene.</title>
        <authorList>
            <person name="Gostincar C."/>
        </authorList>
    </citation>
    <scope>NUCLEOTIDE SEQUENCE</scope>
    <source>
        <strain evidence="1">EXF-13287</strain>
    </source>
</reference>
<evidence type="ECO:0000313" key="2">
    <source>
        <dbReference type="Proteomes" id="UP001174691"/>
    </source>
</evidence>
<evidence type="ECO:0000313" key="1">
    <source>
        <dbReference type="EMBL" id="KAJ9161993.1"/>
    </source>
</evidence>
<dbReference type="EMBL" id="JANBVN010000016">
    <property type="protein sequence ID" value="KAJ9161993.1"/>
    <property type="molecule type" value="Genomic_DNA"/>
</dbReference>
<comment type="caution">
    <text evidence="1">The sequence shown here is derived from an EMBL/GenBank/DDBJ whole genome shotgun (WGS) entry which is preliminary data.</text>
</comment>
<dbReference type="Proteomes" id="UP001174691">
    <property type="component" value="Unassembled WGS sequence"/>
</dbReference>
<gene>
    <name evidence="1" type="ORF">NKR19_g1725</name>
</gene>
<keyword evidence="2" id="KW-1185">Reference proteome</keyword>
<name>A0AA38SJZ5_9PEZI</name>